<evidence type="ECO:0000256" key="5">
    <source>
        <dbReference type="ARBA" id="ARBA00022729"/>
    </source>
</evidence>
<reference evidence="16 17" key="2">
    <citation type="journal article" date="2011" name="Stand. Genomic Sci.">
        <title>Complete genome sequence of Truepera radiovictrix type strain (RQ-24).</title>
        <authorList>
            <person name="Ivanova N."/>
            <person name="Rohde C."/>
            <person name="Munk C."/>
            <person name="Nolan M."/>
            <person name="Lucas S."/>
            <person name="Del Rio T.G."/>
            <person name="Tice H."/>
            <person name="Deshpande S."/>
            <person name="Cheng J.F."/>
            <person name="Tapia R."/>
            <person name="Han C."/>
            <person name="Goodwin L."/>
            <person name="Pitluck S."/>
            <person name="Liolios K."/>
            <person name="Mavromatis K."/>
            <person name="Mikhailova N."/>
            <person name="Pati A."/>
            <person name="Chen A."/>
            <person name="Palaniappan K."/>
            <person name="Land M."/>
            <person name="Hauser L."/>
            <person name="Chang Y.J."/>
            <person name="Jeffries C.D."/>
            <person name="Brambilla E."/>
            <person name="Rohde M."/>
            <person name="Goker M."/>
            <person name="Tindall B.J."/>
            <person name="Woyke T."/>
            <person name="Bristow J."/>
            <person name="Eisen J.A."/>
            <person name="Markowitz V."/>
            <person name="Hugenholtz P."/>
            <person name="Kyrpides N.C."/>
            <person name="Klenk H.P."/>
            <person name="Lapidus A."/>
        </authorList>
    </citation>
    <scope>NUCLEOTIDE SEQUENCE [LARGE SCALE GENOMIC DNA]</scope>
    <source>
        <strain evidence="17">DSM 17093 / CIP 108686 / LMG 22925 / RQ-24</strain>
    </source>
</reference>
<dbReference type="InterPro" id="IPR023828">
    <property type="entry name" value="Peptidase_S8_Ser-AS"/>
</dbReference>
<dbReference type="InterPro" id="IPR022398">
    <property type="entry name" value="Peptidase_S8_His-AS"/>
</dbReference>
<dbReference type="Pfam" id="PF06280">
    <property type="entry name" value="fn3_5"/>
    <property type="match status" value="1"/>
</dbReference>
<dbReference type="CDD" id="cd07489">
    <property type="entry name" value="Peptidases_S8_5"/>
    <property type="match status" value="1"/>
</dbReference>
<evidence type="ECO:0000256" key="1">
    <source>
        <dbReference type="ARBA" id="ARBA00011073"/>
    </source>
</evidence>
<dbReference type="Gene3D" id="2.60.40.1710">
    <property type="entry name" value="Subtilisin-like superfamily"/>
    <property type="match status" value="1"/>
</dbReference>
<dbReference type="InterPro" id="IPR010435">
    <property type="entry name" value="C5a/SBT2-like_Fn3"/>
</dbReference>
<dbReference type="Pfam" id="PF02225">
    <property type="entry name" value="PA"/>
    <property type="match status" value="1"/>
</dbReference>
<evidence type="ECO:0000313" key="16">
    <source>
        <dbReference type="EMBL" id="ADI13388.1"/>
    </source>
</evidence>
<dbReference type="InterPro" id="IPR015500">
    <property type="entry name" value="Peptidase_S8_subtilisin-rel"/>
</dbReference>
<dbReference type="InterPro" id="IPR036852">
    <property type="entry name" value="Peptidase_S8/S53_dom_sf"/>
</dbReference>
<dbReference type="InterPro" id="IPR050131">
    <property type="entry name" value="Peptidase_S8_subtilisin-like"/>
</dbReference>
<dbReference type="GO" id="GO:0004252">
    <property type="term" value="F:serine-type endopeptidase activity"/>
    <property type="evidence" value="ECO:0007669"/>
    <property type="project" value="UniProtKB-UniRule"/>
</dbReference>
<feature type="chain" id="PRO_5003094551" evidence="12">
    <location>
        <begin position="21"/>
        <end position="847"/>
    </location>
</feature>
<reference evidence="17" key="1">
    <citation type="submission" date="2010-05" db="EMBL/GenBank/DDBJ databases">
        <title>The complete genome of Truepera radiovictris DSM 17093.</title>
        <authorList>
            <consortium name="US DOE Joint Genome Institute (JGI-PGF)"/>
            <person name="Lucas S."/>
            <person name="Copeland A."/>
            <person name="Lapidus A."/>
            <person name="Glavina del Rio T."/>
            <person name="Dalin E."/>
            <person name="Tice H."/>
            <person name="Bruce D."/>
            <person name="Goodwin L."/>
            <person name="Pitluck S."/>
            <person name="Kyrpides N."/>
            <person name="Mavromatis K."/>
            <person name="Ovchinnikova G."/>
            <person name="Munk A.C."/>
            <person name="Detter J.C."/>
            <person name="Han C."/>
            <person name="Tapia R."/>
            <person name="Land M."/>
            <person name="Hauser L."/>
            <person name="Markowitz V."/>
            <person name="Cheng J.-F."/>
            <person name="Hugenholtz P."/>
            <person name="Woyke T."/>
            <person name="Wu D."/>
            <person name="Tindall B."/>
            <person name="Pomrenke H.G."/>
            <person name="Brambilla E."/>
            <person name="Klenk H.-P."/>
            <person name="Eisen J.A."/>
        </authorList>
    </citation>
    <scope>NUCLEOTIDE SEQUENCE [LARGE SCALE GENOMIC DNA]</scope>
    <source>
        <strain evidence="17">DSM 17093 / CIP 108686 / LMG 22925 / RQ-24</strain>
    </source>
</reference>
<dbReference type="InterPro" id="IPR034187">
    <property type="entry name" value="Peptidases_S8_5"/>
</dbReference>
<protein>
    <submittedName>
        <fullName evidence="16">Peptidase S8 and S53 subtilisin kexin sedolisin</fullName>
    </submittedName>
</protein>
<evidence type="ECO:0000259" key="15">
    <source>
        <dbReference type="Pfam" id="PF06280"/>
    </source>
</evidence>
<evidence type="ECO:0000256" key="2">
    <source>
        <dbReference type="ARBA" id="ARBA00022512"/>
    </source>
</evidence>
<dbReference type="Gene3D" id="3.50.30.30">
    <property type="match status" value="1"/>
</dbReference>
<dbReference type="InterPro" id="IPR023827">
    <property type="entry name" value="Peptidase_S8_Asp-AS"/>
</dbReference>
<dbReference type="PANTHER" id="PTHR43806">
    <property type="entry name" value="PEPTIDASE S8"/>
    <property type="match status" value="1"/>
</dbReference>
<keyword evidence="5 12" id="KW-0732">Signal</keyword>
<dbReference type="EMBL" id="CP002049">
    <property type="protein sequence ID" value="ADI13388.1"/>
    <property type="molecule type" value="Genomic_DNA"/>
</dbReference>
<evidence type="ECO:0000256" key="7">
    <source>
        <dbReference type="ARBA" id="ARBA00022825"/>
    </source>
</evidence>
<feature type="domain" description="Peptidase S8/S53" evidence="13">
    <location>
        <begin position="167"/>
        <end position="558"/>
    </location>
</feature>
<organism evidence="16 17">
    <name type="scientific">Truepera radiovictrix (strain DSM 17093 / CIP 108686 / LMG 22925 / RQ-24)</name>
    <dbReference type="NCBI Taxonomy" id="649638"/>
    <lineage>
        <taxon>Bacteria</taxon>
        <taxon>Thermotogati</taxon>
        <taxon>Deinococcota</taxon>
        <taxon>Deinococci</taxon>
        <taxon>Trueperales</taxon>
        <taxon>Trueperaceae</taxon>
        <taxon>Truepera</taxon>
    </lineage>
</organism>
<dbReference type="PROSITE" id="PS00137">
    <property type="entry name" value="SUBTILASE_HIS"/>
    <property type="match status" value="1"/>
</dbReference>
<feature type="domain" description="PA" evidence="14">
    <location>
        <begin position="375"/>
        <end position="446"/>
    </location>
</feature>
<dbReference type="PRINTS" id="PR00723">
    <property type="entry name" value="SUBTILISIN"/>
</dbReference>
<dbReference type="GO" id="GO:0016020">
    <property type="term" value="C:membrane"/>
    <property type="evidence" value="ECO:0007669"/>
    <property type="project" value="InterPro"/>
</dbReference>
<dbReference type="eggNOG" id="COG1404">
    <property type="taxonomic scope" value="Bacteria"/>
</dbReference>
<dbReference type="KEGG" id="tra:Trad_0248"/>
<feature type="active site" description="Charge relay system" evidence="8 9">
    <location>
        <position position="219"/>
    </location>
</feature>
<comment type="similarity">
    <text evidence="1 9 10">Belongs to the peptidase S8 family.</text>
</comment>
<feature type="active site" description="Charge relay system" evidence="8 9">
    <location>
        <position position="176"/>
    </location>
</feature>
<keyword evidence="6 9" id="KW-0378">Hydrolase</keyword>
<evidence type="ECO:0000256" key="6">
    <source>
        <dbReference type="ARBA" id="ARBA00022801"/>
    </source>
</evidence>
<evidence type="ECO:0000256" key="12">
    <source>
        <dbReference type="SAM" id="SignalP"/>
    </source>
</evidence>
<dbReference type="AlphaFoldDB" id="D7CY28"/>
<evidence type="ECO:0000256" key="9">
    <source>
        <dbReference type="PROSITE-ProRule" id="PRU01240"/>
    </source>
</evidence>
<evidence type="ECO:0000256" key="3">
    <source>
        <dbReference type="ARBA" id="ARBA00022525"/>
    </source>
</evidence>
<keyword evidence="3" id="KW-0964">Secreted</keyword>
<dbReference type="GO" id="GO:0006508">
    <property type="term" value="P:proteolysis"/>
    <property type="evidence" value="ECO:0007669"/>
    <property type="project" value="UniProtKB-KW"/>
</dbReference>
<dbReference type="PROSITE" id="PS00138">
    <property type="entry name" value="SUBTILASE_SER"/>
    <property type="match status" value="1"/>
</dbReference>
<dbReference type="PANTHER" id="PTHR43806:SF11">
    <property type="entry name" value="CEREVISIN-RELATED"/>
    <property type="match status" value="1"/>
</dbReference>
<dbReference type="Pfam" id="PF00082">
    <property type="entry name" value="Peptidase_S8"/>
    <property type="match status" value="1"/>
</dbReference>
<evidence type="ECO:0000256" key="4">
    <source>
        <dbReference type="ARBA" id="ARBA00022670"/>
    </source>
</evidence>
<keyword evidence="4 9" id="KW-0645">Protease</keyword>
<dbReference type="SUPFAM" id="SSF52743">
    <property type="entry name" value="Subtilisin-like"/>
    <property type="match status" value="1"/>
</dbReference>
<evidence type="ECO:0000259" key="13">
    <source>
        <dbReference type="Pfam" id="PF00082"/>
    </source>
</evidence>
<accession>D7CY28</accession>
<name>D7CY28_TRURR</name>
<evidence type="ECO:0000256" key="8">
    <source>
        <dbReference type="PIRSR" id="PIRSR615500-1"/>
    </source>
</evidence>
<evidence type="ECO:0000313" key="17">
    <source>
        <dbReference type="Proteomes" id="UP000000379"/>
    </source>
</evidence>
<dbReference type="PROSITE" id="PS51892">
    <property type="entry name" value="SUBTILASE"/>
    <property type="match status" value="1"/>
</dbReference>
<evidence type="ECO:0000259" key="14">
    <source>
        <dbReference type="Pfam" id="PF02225"/>
    </source>
</evidence>
<feature type="signal peptide" evidence="12">
    <location>
        <begin position="1"/>
        <end position="20"/>
    </location>
</feature>
<feature type="domain" description="C5a peptidase/Subtilisin-like protease SBT2-like Fn3-like" evidence="15">
    <location>
        <begin position="593"/>
        <end position="696"/>
    </location>
</feature>
<dbReference type="CDD" id="cd02133">
    <property type="entry name" value="PA_C5a_like"/>
    <property type="match status" value="1"/>
</dbReference>
<keyword evidence="7 9" id="KW-0720">Serine protease</keyword>
<evidence type="ECO:0000256" key="10">
    <source>
        <dbReference type="RuleBase" id="RU003355"/>
    </source>
</evidence>
<keyword evidence="2" id="KW-0134">Cell wall</keyword>
<dbReference type="PROSITE" id="PS00136">
    <property type="entry name" value="SUBTILASE_ASP"/>
    <property type="match status" value="1"/>
</dbReference>
<dbReference type="HOGENOM" id="CLU_003559_0_0_0"/>
<feature type="region of interest" description="Disordered" evidence="11">
    <location>
        <begin position="28"/>
        <end position="48"/>
    </location>
</feature>
<evidence type="ECO:0000256" key="11">
    <source>
        <dbReference type="SAM" id="MobiDB-lite"/>
    </source>
</evidence>
<gene>
    <name evidence="16" type="ordered locus">Trad_0248</name>
</gene>
<dbReference type="RefSeq" id="WP_013176768.1">
    <property type="nucleotide sequence ID" value="NC_014221.1"/>
</dbReference>
<dbReference type="SUPFAM" id="SSF52025">
    <property type="entry name" value="PA domain"/>
    <property type="match status" value="1"/>
</dbReference>
<dbReference type="InterPro" id="IPR003137">
    <property type="entry name" value="PA_domain"/>
</dbReference>
<feature type="active site" description="Charge relay system" evidence="8 9">
    <location>
        <position position="516"/>
    </location>
</feature>
<proteinExistence type="inferred from homology"/>
<dbReference type="Proteomes" id="UP000000379">
    <property type="component" value="Chromosome"/>
</dbReference>
<dbReference type="PROSITE" id="PS51257">
    <property type="entry name" value="PROKAR_LIPOPROTEIN"/>
    <property type="match status" value="1"/>
</dbReference>
<keyword evidence="17" id="KW-1185">Reference proteome</keyword>
<dbReference type="Gene3D" id="3.40.50.200">
    <property type="entry name" value="Peptidase S8/S53 domain"/>
    <property type="match status" value="1"/>
</dbReference>
<sequence>MRKTLVTLVVGVCVALSACANVQRDTLESVEPQASEVRPTNPLPKPPSGIIDETPRYWFVQFAGPPTARGGNAATLRQQRAAFRSAAAGEGISYSERYNFERLFNGLSVRATASELGKLSRLPNVTAVYPVIDVPRPEPRAVSEPDMQFALAMTGADTAQNELGLTGRGVKVGVIDSGVAVNHPEFRGRIVAGYDFVGDAFNGSNTPQPDPNPDDCGGHGTHVAGIIGAAGERVRGVAPEVSLGAYRVFGCEGSTTADIIILALERALADGMDVVNMSLGAAYQWPQYPSAQAADNLVDAGVVVVASIGNSGATGVYSAGAPGVGHKVIGVASYDNAAVELNLMTVAGRSIGYSPMSGAAAPPTSGSAEIVWVGRACNGDALASDPSGKVALIVRGDCTFAEKALNAQNAGAIAAVVHNNVAGNFAGSVSGNVTIPVVSISQADGLFIRERAPTTLTWENARGVFPNPTGGLISSFSSYGLAPDLTLKPDLGAPGGSITSTYPLHLGGYATLSGTSMSAPHVAGAVALLLQARPNTRAADVRGLLQNTAQPKPWGLNPNIGFLDAVHRQGAGMINIPAAIQGATTVSPSKLSLGESQGGAFSTTLTVRNTSSATMSYTLRNRGNTIATGGNTYTPSFFASSPNVTFSQNTLTVPAGGSATVNVTITPNPALPDLSVYGGYLELVTADGAVAASVPYSGFKGDYQAIRVLEPTRFGFPWLAKRQDGAYVHQPSNTTFTMQGDDIAYVVAHFEHQSRVVKLEVVPLRQVGGARDLTVFESEFFGRNSTPEGIFAFSWDGSAKVNGRRTPLPMGDYQLKLTVQKALGDPNNPNHFETWTSPVITISRSGR</sequence>
<dbReference type="InterPro" id="IPR000209">
    <property type="entry name" value="Peptidase_S8/S53_dom"/>
</dbReference>
<dbReference type="InterPro" id="IPR046450">
    <property type="entry name" value="PA_dom_sf"/>
</dbReference>